<feature type="transmembrane region" description="Helical" evidence="6">
    <location>
        <begin position="308"/>
        <end position="332"/>
    </location>
</feature>
<dbReference type="PANTHER" id="PTHR30341">
    <property type="entry name" value="SODIUM ION/PROTON ANTIPORTER NHAA-RELATED"/>
    <property type="match status" value="1"/>
</dbReference>
<evidence type="ECO:0000256" key="6">
    <source>
        <dbReference type="SAM" id="Phobius"/>
    </source>
</evidence>
<dbReference type="InterPro" id="IPR023171">
    <property type="entry name" value="Na/H_antiporter_dom_sf"/>
</dbReference>
<gene>
    <name evidence="7" type="ORF">UFOPK1503_00717</name>
    <name evidence="8" type="ORF">UFOPK1693_00521</name>
</gene>
<dbReference type="PANTHER" id="PTHR30341:SF0">
    <property type="entry name" value="NA(+)_H(+) ANTIPORTER NHAA"/>
    <property type="match status" value="1"/>
</dbReference>
<evidence type="ECO:0000256" key="1">
    <source>
        <dbReference type="ARBA" id="ARBA00004429"/>
    </source>
</evidence>
<dbReference type="EMBL" id="CAEZTO010000004">
    <property type="protein sequence ID" value="CAB4568528.1"/>
    <property type="molecule type" value="Genomic_DNA"/>
</dbReference>
<reference evidence="7" key="1">
    <citation type="submission" date="2020-05" db="EMBL/GenBank/DDBJ databases">
        <authorList>
            <person name="Chiriac C."/>
            <person name="Salcher M."/>
            <person name="Ghai R."/>
            <person name="Kavagutti S V."/>
        </authorList>
    </citation>
    <scope>NUCLEOTIDE SEQUENCE</scope>
</reference>
<keyword evidence="2" id="KW-1003">Cell membrane</keyword>
<sequence length="377" mass="39798">MKSDRSAALLLLGAAILGLVLANSPVGFALLDLKATNVGIEALNLSLPIQKWTSDLLLAAFFLVAGLELKYELSKGVLSKLSTALVPVVAGIGGIAIPALVYSYFNWGTEYMVGWPIPTATDIAFALGVLAIFGRGLPKAARVFLLALAIFDDLVAIMVIAIFYTDNLAIEWLFAAALVLAAHAIAERVPRIPIVAIRFLSFGLAWYAVYQSGVHATIAGVAMGLIIPATRSHSLVAKIQPWTNTVALPVFAFFAVSIALPTFEGEVSSVFNGIAIALPVGKIVGITAFALLANLLAEKSARLNLHPLDFAAVAGLAGIGFTVSLLMTKLAFESMPEIRAEATLAVIVGSLLSLAFGAYLSQLRGRHYAKLAKQQDQ</sequence>
<evidence type="ECO:0000256" key="4">
    <source>
        <dbReference type="ARBA" id="ARBA00022989"/>
    </source>
</evidence>
<dbReference type="AlphaFoldDB" id="A0A6J6C668"/>
<dbReference type="EMBL" id="CAEZST010000010">
    <property type="protein sequence ID" value="CAB4546861.1"/>
    <property type="molecule type" value="Genomic_DNA"/>
</dbReference>
<keyword evidence="5 6" id="KW-0472">Membrane</keyword>
<dbReference type="InterPro" id="IPR004670">
    <property type="entry name" value="NhaA"/>
</dbReference>
<feature type="transmembrane region" description="Helical" evidence="6">
    <location>
        <begin position="169"/>
        <end position="185"/>
    </location>
</feature>
<dbReference type="GO" id="GO:0005886">
    <property type="term" value="C:plasma membrane"/>
    <property type="evidence" value="ECO:0007669"/>
    <property type="project" value="UniProtKB-SubCell"/>
</dbReference>
<evidence type="ECO:0000256" key="3">
    <source>
        <dbReference type="ARBA" id="ARBA00022692"/>
    </source>
</evidence>
<keyword evidence="3 6" id="KW-0812">Transmembrane</keyword>
<feature type="transmembrane region" description="Helical" evidence="6">
    <location>
        <begin position="81"/>
        <end position="105"/>
    </location>
</feature>
<dbReference type="HAMAP" id="MF_01844">
    <property type="entry name" value="NhaA"/>
    <property type="match status" value="1"/>
</dbReference>
<dbReference type="Pfam" id="PF06965">
    <property type="entry name" value="Na_H_antiport_1"/>
    <property type="match status" value="1"/>
</dbReference>
<proteinExistence type="inferred from homology"/>
<name>A0A6J6C668_9ZZZZ</name>
<dbReference type="GO" id="GO:0015385">
    <property type="term" value="F:sodium:proton antiporter activity"/>
    <property type="evidence" value="ECO:0007669"/>
    <property type="project" value="TreeGrafter"/>
</dbReference>
<organism evidence="7">
    <name type="scientific">freshwater metagenome</name>
    <dbReference type="NCBI Taxonomy" id="449393"/>
    <lineage>
        <taxon>unclassified sequences</taxon>
        <taxon>metagenomes</taxon>
        <taxon>ecological metagenomes</taxon>
    </lineage>
</organism>
<dbReference type="Gene3D" id="1.20.1530.10">
    <property type="entry name" value="Na+/H+ antiporter like domain"/>
    <property type="match status" value="1"/>
</dbReference>
<evidence type="ECO:0000256" key="5">
    <source>
        <dbReference type="ARBA" id="ARBA00023136"/>
    </source>
</evidence>
<protein>
    <submittedName>
        <fullName evidence="7">Unannotated protein</fullName>
    </submittedName>
</protein>
<feature type="transmembrane region" description="Helical" evidence="6">
    <location>
        <begin position="214"/>
        <end position="230"/>
    </location>
</feature>
<feature type="transmembrane region" description="Helical" evidence="6">
    <location>
        <begin position="140"/>
        <end position="163"/>
    </location>
</feature>
<feature type="transmembrane region" description="Helical" evidence="6">
    <location>
        <begin position="269"/>
        <end position="296"/>
    </location>
</feature>
<evidence type="ECO:0000313" key="7">
    <source>
        <dbReference type="EMBL" id="CAB4546861.1"/>
    </source>
</evidence>
<feature type="transmembrane region" description="Helical" evidence="6">
    <location>
        <begin position="111"/>
        <end position="133"/>
    </location>
</feature>
<evidence type="ECO:0000256" key="2">
    <source>
        <dbReference type="ARBA" id="ARBA00022475"/>
    </source>
</evidence>
<evidence type="ECO:0000313" key="8">
    <source>
        <dbReference type="EMBL" id="CAB4568528.1"/>
    </source>
</evidence>
<comment type="subcellular location">
    <subcellularLocation>
        <location evidence="1">Cell inner membrane</location>
        <topology evidence="1">Multi-pass membrane protein</topology>
    </subcellularLocation>
</comment>
<keyword evidence="4 6" id="KW-1133">Transmembrane helix</keyword>
<dbReference type="GO" id="GO:0006885">
    <property type="term" value="P:regulation of pH"/>
    <property type="evidence" value="ECO:0007669"/>
    <property type="project" value="InterPro"/>
</dbReference>
<accession>A0A6J6C668</accession>
<feature type="transmembrane region" description="Helical" evidence="6">
    <location>
        <begin position="338"/>
        <end position="360"/>
    </location>
</feature>
<feature type="transmembrane region" description="Helical" evidence="6">
    <location>
        <begin position="242"/>
        <end position="263"/>
    </location>
</feature>